<protein>
    <submittedName>
        <fullName evidence="1">Uncharacterized protein</fullName>
    </submittedName>
</protein>
<dbReference type="Proteomes" id="UP000194141">
    <property type="component" value="Unassembled WGS sequence"/>
</dbReference>
<dbReference type="AlphaFoldDB" id="A0A1X4XXK6"/>
<name>A0A1X4XXK6_9BACT</name>
<dbReference type="EMBL" id="MDSU01000018">
    <property type="protein sequence ID" value="OSS42270.1"/>
    <property type="molecule type" value="Genomic_DNA"/>
</dbReference>
<evidence type="ECO:0000313" key="2">
    <source>
        <dbReference type="Proteomes" id="UP000194141"/>
    </source>
</evidence>
<reference evidence="1 2" key="1">
    <citation type="journal article" date="2017" name="Front. Microbiol.">
        <title>Genome Sequence of Desulfurella amilsii Strain TR1 and Comparative Genomics of Desulfurellaceae Family.</title>
        <authorList>
            <person name="Florentino A.P."/>
            <person name="Stams A.J."/>
            <person name="Sanchez-Andrea I."/>
        </authorList>
    </citation>
    <scope>NUCLEOTIDE SEQUENCE [LARGE SCALE GENOMIC DNA]</scope>
    <source>
        <strain evidence="1 2">TR1</strain>
    </source>
</reference>
<gene>
    <name evidence="1" type="ORF">DESAMIL20_1823</name>
</gene>
<evidence type="ECO:0000313" key="1">
    <source>
        <dbReference type="EMBL" id="OSS42270.1"/>
    </source>
</evidence>
<accession>A0A1X4XXK6</accession>
<proteinExistence type="predicted"/>
<sequence length="44" mass="4769">MAQGKYSENIAWFASGKVCITAQFNCAECHGAKIPKPPTSLKKL</sequence>
<organism evidence="1 2">
    <name type="scientific">Desulfurella amilsii</name>
    <dbReference type="NCBI Taxonomy" id="1562698"/>
    <lineage>
        <taxon>Bacteria</taxon>
        <taxon>Pseudomonadati</taxon>
        <taxon>Campylobacterota</taxon>
        <taxon>Desulfurellia</taxon>
        <taxon>Desulfurellales</taxon>
        <taxon>Desulfurellaceae</taxon>
        <taxon>Desulfurella</taxon>
    </lineage>
</organism>
<comment type="caution">
    <text evidence="1">The sequence shown here is derived from an EMBL/GenBank/DDBJ whole genome shotgun (WGS) entry which is preliminary data.</text>
</comment>
<keyword evidence="2" id="KW-1185">Reference proteome</keyword>